<evidence type="ECO:0000313" key="2">
    <source>
        <dbReference type="Proteomes" id="UP001501585"/>
    </source>
</evidence>
<sequence>MGGEAELLARFWNVSPATRLDIVCSEIPEEERPYFASPADRNYLRYAKFADLDTLIYVKTRIAQICPQATVRDFAPSEYHDANADTLIVIGGPPWNSKYREFLPQLPYYFEPHELGEDDPLIVPALNGLSLGPVWSPDRSLLEDVAILTRLALAQGTTVYLLGGCLTLGVLGAAKLCLDSRRGVPNVSYAQERIGEDDFVLVCETRRLGGITDTAVLGDSGPLLLMSRAGNAPFTVLTDNTERYRGSRR</sequence>
<dbReference type="Proteomes" id="UP001501585">
    <property type="component" value="Unassembled WGS sequence"/>
</dbReference>
<evidence type="ECO:0000313" key="1">
    <source>
        <dbReference type="EMBL" id="GAA2003765.1"/>
    </source>
</evidence>
<protein>
    <submittedName>
        <fullName evidence="1">Uncharacterized protein</fullName>
    </submittedName>
</protein>
<proteinExistence type="predicted"/>
<reference evidence="1 2" key="1">
    <citation type="journal article" date="2019" name="Int. J. Syst. Evol. Microbiol.">
        <title>The Global Catalogue of Microorganisms (GCM) 10K type strain sequencing project: providing services to taxonomists for standard genome sequencing and annotation.</title>
        <authorList>
            <consortium name="The Broad Institute Genomics Platform"/>
            <consortium name="The Broad Institute Genome Sequencing Center for Infectious Disease"/>
            <person name="Wu L."/>
            <person name="Ma J."/>
        </authorList>
    </citation>
    <scope>NUCLEOTIDE SEQUENCE [LARGE SCALE GENOMIC DNA]</scope>
    <source>
        <strain evidence="1 2">JCM 15313</strain>
    </source>
</reference>
<gene>
    <name evidence="1" type="ORF">GCM10009799_33620</name>
</gene>
<accession>A0ABN2TBR3</accession>
<dbReference type="EMBL" id="BAAAPC010000014">
    <property type="protein sequence ID" value="GAA2003765.1"/>
    <property type="molecule type" value="Genomic_DNA"/>
</dbReference>
<name>A0ABN2TBR3_9ACTN</name>
<organism evidence="1 2">
    <name type="scientific">Nocardiopsis rhodophaea</name>
    <dbReference type="NCBI Taxonomy" id="280238"/>
    <lineage>
        <taxon>Bacteria</taxon>
        <taxon>Bacillati</taxon>
        <taxon>Actinomycetota</taxon>
        <taxon>Actinomycetes</taxon>
        <taxon>Streptosporangiales</taxon>
        <taxon>Nocardiopsidaceae</taxon>
        <taxon>Nocardiopsis</taxon>
    </lineage>
</organism>
<keyword evidence="2" id="KW-1185">Reference proteome</keyword>
<comment type="caution">
    <text evidence="1">The sequence shown here is derived from an EMBL/GenBank/DDBJ whole genome shotgun (WGS) entry which is preliminary data.</text>
</comment>